<feature type="compositionally biased region" description="Polar residues" evidence="1">
    <location>
        <begin position="9"/>
        <end position="39"/>
    </location>
</feature>
<feature type="region of interest" description="Disordered" evidence="1">
    <location>
        <begin position="130"/>
        <end position="155"/>
    </location>
</feature>
<keyword evidence="2" id="KW-1185">Reference proteome</keyword>
<name>A0A915IQC8_ROMCU</name>
<sequence length="174" mass="19525">MAKEYTTPEILTSQRSKTETSKSQTRMETSKGQTKSDGQQHPVPCTLRCKWCQKLAESLQSVHLFGLAKVKPDGVKREAPGDDRAQADKYQRMAAKSPVPFYVRGMLGTLLMASPVGKWPCKSSKFDDQRRKHLYRNGAPQKDEKIGQLDESEGPLAQVGERDCCVILEAKQRN</sequence>
<feature type="region of interest" description="Disordered" evidence="1">
    <location>
        <begin position="1"/>
        <end position="43"/>
    </location>
</feature>
<organism evidence="2 3">
    <name type="scientific">Romanomermis culicivorax</name>
    <name type="common">Nematode worm</name>
    <dbReference type="NCBI Taxonomy" id="13658"/>
    <lineage>
        <taxon>Eukaryota</taxon>
        <taxon>Metazoa</taxon>
        <taxon>Ecdysozoa</taxon>
        <taxon>Nematoda</taxon>
        <taxon>Enoplea</taxon>
        <taxon>Dorylaimia</taxon>
        <taxon>Mermithida</taxon>
        <taxon>Mermithoidea</taxon>
        <taxon>Mermithidae</taxon>
        <taxon>Romanomermis</taxon>
    </lineage>
</organism>
<proteinExistence type="predicted"/>
<evidence type="ECO:0000313" key="3">
    <source>
        <dbReference type="WBParaSite" id="nRc.2.0.1.t16075-RA"/>
    </source>
</evidence>
<evidence type="ECO:0000313" key="2">
    <source>
        <dbReference type="Proteomes" id="UP000887565"/>
    </source>
</evidence>
<dbReference type="WBParaSite" id="nRc.2.0.1.t16075-RA">
    <property type="protein sequence ID" value="nRc.2.0.1.t16075-RA"/>
    <property type="gene ID" value="nRc.2.0.1.g16075"/>
</dbReference>
<dbReference type="AlphaFoldDB" id="A0A915IQC8"/>
<evidence type="ECO:0000256" key="1">
    <source>
        <dbReference type="SAM" id="MobiDB-lite"/>
    </source>
</evidence>
<reference evidence="3" key="1">
    <citation type="submission" date="2022-11" db="UniProtKB">
        <authorList>
            <consortium name="WormBaseParasite"/>
        </authorList>
    </citation>
    <scope>IDENTIFICATION</scope>
</reference>
<accession>A0A915IQC8</accession>
<protein>
    <submittedName>
        <fullName evidence="3">Uncharacterized protein</fullName>
    </submittedName>
</protein>
<dbReference type="Proteomes" id="UP000887565">
    <property type="component" value="Unplaced"/>
</dbReference>